<evidence type="ECO:0000313" key="2">
    <source>
        <dbReference type="Proteomes" id="UP000321595"/>
    </source>
</evidence>
<dbReference type="RefSeq" id="WP_146963333.1">
    <property type="nucleotide sequence ID" value="NZ_CP042467.1"/>
</dbReference>
<dbReference type="KEGG" id="bbae:FRD01_22845"/>
<proteinExistence type="predicted"/>
<gene>
    <name evidence="1" type="ORF">FRD01_22845</name>
</gene>
<protein>
    <recommendedName>
        <fullName evidence="3">Lipoprotein</fullName>
    </recommendedName>
</protein>
<name>A0A5B8Y2Z2_9DELT</name>
<dbReference type="Proteomes" id="UP000321595">
    <property type="component" value="Chromosome"/>
</dbReference>
<sequence length="419" mass="46689">MKNFVCVVLGLGLVGCGPREIVPTATVMIERQAPQDEGVWLLGLDSDVVSLPDGTQIDLFREGSEKDGLLTHPGLKVVSPKHGEVFTGGLGLFEVHGRPMFVERLGGDSKTPPHLKVTLGRPDENWALMSVDDAIALGRKELHDANVGYSRFGWRVYDYRLELMAHSDRDPNVAVLVVDRFRYRVEDLKRLDFTPLPFAPPSSFKLETFNMRSWVEVEGSTPASQLAIVEGRFVTCRFSMERAFPSYVDVSFGESGYKFDYPEKHPTIHGRDTSFQECLSEVLRDVSDLPAKFRINYEYKVTTVEESASGDGILALVEGRHLNFPPVDLSIQRGSADTRNGLRKIVRKNWLGLIKCEPEGVQATGMVEIEGTLNVVLESPWETEVGCLTRAISRWNLGRLDKASEVEFSIRSGVWNGGS</sequence>
<evidence type="ECO:0000313" key="1">
    <source>
        <dbReference type="EMBL" id="QED30019.1"/>
    </source>
</evidence>
<accession>A0A5B8Y2Z2</accession>
<dbReference type="EMBL" id="CP042467">
    <property type="protein sequence ID" value="QED30019.1"/>
    <property type="molecule type" value="Genomic_DNA"/>
</dbReference>
<evidence type="ECO:0008006" key="3">
    <source>
        <dbReference type="Google" id="ProtNLM"/>
    </source>
</evidence>
<organism evidence="1 2">
    <name type="scientific">Microvenator marinus</name>
    <dbReference type="NCBI Taxonomy" id="2600177"/>
    <lineage>
        <taxon>Bacteria</taxon>
        <taxon>Deltaproteobacteria</taxon>
        <taxon>Bradymonadales</taxon>
        <taxon>Microvenatoraceae</taxon>
        <taxon>Microvenator</taxon>
    </lineage>
</organism>
<keyword evidence="2" id="KW-1185">Reference proteome</keyword>
<dbReference type="AlphaFoldDB" id="A0A5B8Y2Z2"/>
<dbReference type="PROSITE" id="PS51257">
    <property type="entry name" value="PROKAR_LIPOPROTEIN"/>
    <property type="match status" value="1"/>
</dbReference>
<reference evidence="1 2" key="1">
    <citation type="submission" date="2019-08" db="EMBL/GenBank/DDBJ databases">
        <authorList>
            <person name="Liang Q."/>
        </authorList>
    </citation>
    <scope>NUCLEOTIDE SEQUENCE [LARGE SCALE GENOMIC DNA]</scope>
    <source>
        <strain evidence="1 2">V1718</strain>
    </source>
</reference>